<dbReference type="SUPFAM" id="SSF46689">
    <property type="entry name" value="Homeodomain-like"/>
    <property type="match status" value="1"/>
</dbReference>
<sequence>MNIQFMFENKKGSVVDKYGRSEPMDYIVDEEQFRLETLISHTQYNPSALKSEKEIGTMQVEKEVKCLSAATAAKQLGTHVRTAQKWAKQYETDPDWIFEKRRKTGRLCILHEEHKNAIIECIDGNPSVVLDELMKKLKQTFTELKVSKTTFFDFVKQHCNLSLKKARLQPMGQHVVHHTLPAIYANHSPSTLIRPISLLFPGPASSCPSPLRSLLQASAHLRTSSSGSFLTLKTNDVLAEHGRLRIRRYQKAISAENMQYTLWLHHLLESQAQLTDTSMPDPLDLSPLTKDIIIGKTSLYKASSSDFRSHIQPHSLTTNLSRAAWIHCHFFDDDICPICLSAIDTPDHFLINCPKKRLVWSIILSQPLQSMPSGELTERLSWTNSPSFLV</sequence>
<accession>A0A162XM27</accession>
<evidence type="ECO:0000313" key="1">
    <source>
        <dbReference type="EMBL" id="OAD75655.1"/>
    </source>
</evidence>
<dbReference type="RefSeq" id="XP_018293695.1">
    <property type="nucleotide sequence ID" value="XM_018431092.1"/>
</dbReference>
<protein>
    <submittedName>
        <fullName evidence="1">Homeodomain-like DNA binding domain-containing transcription factor</fullName>
    </submittedName>
</protein>
<dbReference type="AlphaFoldDB" id="A0A162XM27"/>
<proteinExistence type="predicted"/>
<keyword evidence="1" id="KW-0371">Homeobox</keyword>
<reference evidence="2" key="1">
    <citation type="submission" date="2015-06" db="EMBL/GenBank/DDBJ databases">
        <title>Expansion of signal transduction pathways in fungi by whole-genome duplication.</title>
        <authorList>
            <consortium name="DOE Joint Genome Institute"/>
            <person name="Corrochano L.M."/>
            <person name="Kuo A."/>
            <person name="Marcet-Houben M."/>
            <person name="Polaino S."/>
            <person name="Salamov A."/>
            <person name="Villalobos J.M."/>
            <person name="Alvarez M.I."/>
            <person name="Avalos J."/>
            <person name="Benito E.P."/>
            <person name="Benoit I."/>
            <person name="Burger G."/>
            <person name="Camino L.P."/>
            <person name="Canovas D."/>
            <person name="Cerda-Olmedo E."/>
            <person name="Cheng J.-F."/>
            <person name="Dominguez A."/>
            <person name="Elias M."/>
            <person name="Eslava A.P."/>
            <person name="Glaser F."/>
            <person name="Grimwood J."/>
            <person name="Gutierrez G."/>
            <person name="Heitman J."/>
            <person name="Henrissat B."/>
            <person name="Iturriaga E.A."/>
            <person name="Lang B.F."/>
            <person name="Lavin J.L."/>
            <person name="Lee S."/>
            <person name="Li W."/>
            <person name="Lindquist E."/>
            <person name="Lopez-Garcia S."/>
            <person name="Luque E.M."/>
            <person name="Marcos A.T."/>
            <person name="Martin J."/>
            <person name="McCluskey K."/>
            <person name="Medina H.R."/>
            <person name="Miralles-Duran A."/>
            <person name="Miyazaki A."/>
            <person name="Munoz-Torres E."/>
            <person name="Oguiza J.A."/>
            <person name="Ohm R."/>
            <person name="Olmedo M."/>
            <person name="Orejas M."/>
            <person name="Ortiz-Castellanos L."/>
            <person name="Pisabarro A.G."/>
            <person name="Rodriguez-Romero J."/>
            <person name="Ruiz-Herrera J."/>
            <person name="Ruiz-Vazquez R."/>
            <person name="Sanz C."/>
            <person name="Schackwitz W."/>
            <person name="Schmutz J."/>
            <person name="Shahriari M."/>
            <person name="Shelest E."/>
            <person name="Silva-Franco F."/>
            <person name="Soanes D."/>
            <person name="Syed K."/>
            <person name="Tagua V.G."/>
            <person name="Talbot N.J."/>
            <person name="Thon M."/>
            <person name="De vries R.P."/>
            <person name="Wiebenga A."/>
            <person name="Yadav J.S."/>
            <person name="Braun E.L."/>
            <person name="Baker S."/>
            <person name="Garre V."/>
            <person name="Horwitz B."/>
            <person name="Torres-Martinez S."/>
            <person name="Idnurm A."/>
            <person name="Herrera-Estrella A."/>
            <person name="Gabaldon T."/>
            <person name="Grigoriev I.V."/>
        </authorList>
    </citation>
    <scope>NUCLEOTIDE SEQUENCE [LARGE SCALE GENOMIC DNA]</scope>
    <source>
        <strain evidence="2">NRRL 1555(-)</strain>
    </source>
</reference>
<dbReference type="OrthoDB" id="2211252at2759"/>
<evidence type="ECO:0000313" key="2">
    <source>
        <dbReference type="Proteomes" id="UP000077315"/>
    </source>
</evidence>
<dbReference type="InterPro" id="IPR009057">
    <property type="entry name" value="Homeodomain-like_sf"/>
</dbReference>
<dbReference type="Proteomes" id="UP000077315">
    <property type="component" value="Unassembled WGS sequence"/>
</dbReference>
<organism evidence="1 2">
    <name type="scientific">Phycomyces blakesleeanus (strain ATCC 8743b / DSM 1359 / FGSC 10004 / NBRC 33097 / NRRL 1555)</name>
    <dbReference type="NCBI Taxonomy" id="763407"/>
    <lineage>
        <taxon>Eukaryota</taxon>
        <taxon>Fungi</taxon>
        <taxon>Fungi incertae sedis</taxon>
        <taxon>Mucoromycota</taxon>
        <taxon>Mucoromycotina</taxon>
        <taxon>Mucoromycetes</taxon>
        <taxon>Mucorales</taxon>
        <taxon>Phycomycetaceae</taxon>
        <taxon>Phycomyces</taxon>
    </lineage>
</organism>
<dbReference type="InParanoid" id="A0A162XM27"/>
<keyword evidence="1" id="KW-0238">DNA-binding</keyword>
<dbReference type="GO" id="GO:0003677">
    <property type="term" value="F:DNA binding"/>
    <property type="evidence" value="ECO:0007669"/>
    <property type="project" value="UniProtKB-KW"/>
</dbReference>
<keyword evidence="2" id="KW-1185">Reference proteome</keyword>
<dbReference type="VEuPathDB" id="FungiDB:PHYBLDRAFT_143899"/>
<gene>
    <name evidence="1" type="ORF">PHYBLDRAFT_143899</name>
</gene>
<name>A0A162XM27_PHYB8</name>
<dbReference type="GeneID" id="28991998"/>
<dbReference type="EMBL" id="KV440977">
    <property type="protein sequence ID" value="OAD75655.1"/>
    <property type="molecule type" value="Genomic_DNA"/>
</dbReference>